<comment type="caution">
    <text evidence="3">The sequence shown here is derived from an EMBL/GenBank/DDBJ whole genome shotgun (WGS) entry which is preliminary data.</text>
</comment>
<evidence type="ECO:0000259" key="2">
    <source>
        <dbReference type="Pfam" id="PF13324"/>
    </source>
</evidence>
<dbReference type="Gene3D" id="1.20.1410.10">
    <property type="entry name" value="I/LWEQ domain"/>
    <property type="match status" value="1"/>
</dbReference>
<dbReference type="Pfam" id="PF13324">
    <property type="entry name" value="GCIP_N"/>
    <property type="match status" value="1"/>
</dbReference>
<protein>
    <recommendedName>
        <fullName evidence="2">Cyclin-D1-binding protein 1-like N-terminal domain-containing protein</fullName>
    </recommendedName>
</protein>
<dbReference type="PANTHER" id="PTHR15492">
    <property type="entry name" value="CYCLIN D1-BINDING PROTEIN 1"/>
    <property type="match status" value="1"/>
</dbReference>
<evidence type="ECO:0000313" key="4">
    <source>
        <dbReference type="Proteomes" id="UP001610446"/>
    </source>
</evidence>
<dbReference type="InterPro" id="IPR049317">
    <property type="entry name" value="GCIP-like_N"/>
</dbReference>
<accession>A0ABR4J900</accession>
<proteinExistence type="predicted"/>
<feature type="compositionally biased region" description="Polar residues" evidence="1">
    <location>
        <begin position="24"/>
        <end position="40"/>
    </location>
</feature>
<keyword evidence="4" id="KW-1185">Reference proteome</keyword>
<feature type="compositionally biased region" description="Acidic residues" evidence="1">
    <location>
        <begin position="201"/>
        <end position="219"/>
    </location>
</feature>
<gene>
    <name evidence="3" type="ORF">BJY01DRAFT_55743</name>
</gene>
<name>A0ABR4J900_9EURO</name>
<organism evidence="3 4">
    <name type="scientific">Aspergillus pseudoustus</name>
    <dbReference type="NCBI Taxonomy" id="1810923"/>
    <lineage>
        <taxon>Eukaryota</taxon>
        <taxon>Fungi</taxon>
        <taxon>Dikarya</taxon>
        <taxon>Ascomycota</taxon>
        <taxon>Pezizomycotina</taxon>
        <taxon>Eurotiomycetes</taxon>
        <taxon>Eurotiomycetidae</taxon>
        <taxon>Eurotiales</taxon>
        <taxon>Aspergillaceae</taxon>
        <taxon>Aspergillus</taxon>
        <taxon>Aspergillus subgen. Nidulantes</taxon>
    </lineage>
</organism>
<evidence type="ECO:0000313" key="3">
    <source>
        <dbReference type="EMBL" id="KAL2836528.1"/>
    </source>
</evidence>
<reference evidence="3 4" key="1">
    <citation type="submission" date="2024-07" db="EMBL/GenBank/DDBJ databases">
        <title>Section-level genome sequencing and comparative genomics of Aspergillus sections Usti and Cavernicolus.</title>
        <authorList>
            <consortium name="Lawrence Berkeley National Laboratory"/>
            <person name="Nybo J.L."/>
            <person name="Vesth T.C."/>
            <person name="Theobald S."/>
            <person name="Frisvad J.C."/>
            <person name="Larsen T.O."/>
            <person name="Kjaerboelling I."/>
            <person name="Rothschild-Mancinelli K."/>
            <person name="Lyhne E.K."/>
            <person name="Kogle M.E."/>
            <person name="Barry K."/>
            <person name="Clum A."/>
            <person name="Na H."/>
            <person name="Ledsgaard L."/>
            <person name="Lin J."/>
            <person name="Lipzen A."/>
            <person name="Kuo A."/>
            <person name="Riley R."/>
            <person name="Mondo S."/>
            <person name="Labutti K."/>
            <person name="Haridas S."/>
            <person name="Pangalinan J."/>
            <person name="Salamov A.A."/>
            <person name="Simmons B.A."/>
            <person name="Magnuson J.K."/>
            <person name="Chen J."/>
            <person name="Drula E."/>
            <person name="Henrissat B."/>
            <person name="Wiebenga A."/>
            <person name="Lubbers R.J."/>
            <person name="Gomes A.C."/>
            <person name="Makela M.R."/>
            <person name="Stajich J."/>
            <person name="Grigoriev I.V."/>
            <person name="Mortensen U.H."/>
            <person name="De Vries R.P."/>
            <person name="Baker S.E."/>
            <person name="Andersen M.R."/>
        </authorList>
    </citation>
    <scope>NUCLEOTIDE SEQUENCE [LARGE SCALE GENOMIC DNA]</scope>
    <source>
        <strain evidence="3 4">CBS 123904</strain>
    </source>
</reference>
<evidence type="ECO:0000256" key="1">
    <source>
        <dbReference type="SAM" id="MobiDB-lite"/>
    </source>
</evidence>
<dbReference type="Proteomes" id="UP001610446">
    <property type="component" value="Unassembled WGS sequence"/>
</dbReference>
<dbReference type="InterPro" id="IPR026907">
    <property type="entry name" value="GCIP-like"/>
</dbReference>
<feature type="region of interest" description="Disordered" evidence="1">
    <location>
        <begin position="201"/>
        <end position="234"/>
    </location>
</feature>
<dbReference type="PANTHER" id="PTHR15492:SF1">
    <property type="entry name" value="CYCLIN-D1-BINDING PROTEIN 1"/>
    <property type="match status" value="1"/>
</dbReference>
<feature type="domain" description="Cyclin-D1-binding protein 1-like N-terminal" evidence="2">
    <location>
        <begin position="52"/>
        <end position="202"/>
    </location>
</feature>
<sequence length="370" mass="40542">MSEKFKITITTTLTLVEQFQSTLSSSQTNAGQRPNPSTNEQNKDLDPLALLSASATALKSHVTKLSLLTLTSPFTASAVATTLSTLNASVLPSLVTAALLVTPDSHTAAFQSEIRVLTNTALKELFFLVREIQAVAEAKASKKSLDQSEKDTVTLAAGRVWDACDVVIDVATKGVVGFVVRRAEEYRDLVRDAVEEIEEWDPDEDGDEFFDELLDDDNEDRPTSGDSDDDDEDSEEAAAALRARKKDTLRVLKPIAQIYPAIITNRLKLVPVPLVPSDVKVLESLMRNLQQIPEHIDEVAGALYEEDLQKYTSQVGKTKDCASRAINLVVLPWAAKQSSGDQETVGDKFTTWSKTWIKVMGEVSKSIDKT</sequence>
<feature type="region of interest" description="Disordered" evidence="1">
    <location>
        <begin position="24"/>
        <end position="44"/>
    </location>
</feature>
<dbReference type="EMBL" id="JBFXLU010000177">
    <property type="protein sequence ID" value="KAL2836528.1"/>
    <property type="molecule type" value="Genomic_DNA"/>
</dbReference>